<keyword evidence="3" id="KW-1185">Reference proteome</keyword>
<dbReference type="InterPro" id="IPR021683">
    <property type="entry name" value="DUF3267"/>
</dbReference>
<evidence type="ECO:0000313" key="3">
    <source>
        <dbReference type="Proteomes" id="UP001595978"/>
    </source>
</evidence>
<dbReference type="RefSeq" id="WP_342580679.1">
    <property type="nucleotide sequence ID" value="NZ_JBHSNQ010000188.1"/>
</dbReference>
<organism evidence="2 3">
    <name type="scientific">Ureibacillus suwonensis</name>
    <dbReference type="NCBI Taxonomy" id="313007"/>
    <lineage>
        <taxon>Bacteria</taxon>
        <taxon>Bacillati</taxon>
        <taxon>Bacillota</taxon>
        <taxon>Bacilli</taxon>
        <taxon>Bacillales</taxon>
        <taxon>Caryophanaceae</taxon>
        <taxon>Ureibacillus</taxon>
    </lineage>
</organism>
<reference evidence="3" key="1">
    <citation type="journal article" date="2019" name="Int. J. Syst. Evol. Microbiol.">
        <title>The Global Catalogue of Microorganisms (GCM) 10K type strain sequencing project: providing services to taxonomists for standard genome sequencing and annotation.</title>
        <authorList>
            <consortium name="The Broad Institute Genomics Platform"/>
            <consortium name="The Broad Institute Genome Sequencing Center for Infectious Disease"/>
            <person name="Wu L."/>
            <person name="Ma J."/>
        </authorList>
    </citation>
    <scope>NUCLEOTIDE SEQUENCE [LARGE SCALE GENOMIC DNA]</scope>
    <source>
        <strain evidence="3">CCUG 56331</strain>
    </source>
</reference>
<dbReference type="EMBL" id="JBHSNQ010000188">
    <property type="protein sequence ID" value="MFC5543038.1"/>
    <property type="molecule type" value="Genomic_DNA"/>
</dbReference>
<protein>
    <submittedName>
        <fullName evidence="2">DUF3267 domain-containing protein</fullName>
    </submittedName>
</protein>
<evidence type="ECO:0000256" key="1">
    <source>
        <dbReference type="SAM" id="Phobius"/>
    </source>
</evidence>
<proteinExistence type="predicted"/>
<name>A0ABW0RGI0_9BACL</name>
<feature type="transmembrane region" description="Helical" evidence="1">
    <location>
        <begin position="21"/>
        <end position="42"/>
    </location>
</feature>
<gene>
    <name evidence="2" type="ORF">ACFPOH_15120</name>
</gene>
<evidence type="ECO:0000313" key="2">
    <source>
        <dbReference type="EMBL" id="MFC5543038.1"/>
    </source>
</evidence>
<feature type="transmembrane region" description="Helical" evidence="1">
    <location>
        <begin position="48"/>
        <end position="76"/>
    </location>
</feature>
<sequence>MEEKEPTIIELDIMKIAKVNFWLTASLSILFLALNSIAHHQFRFEITFWNFMLFLAGYFALIVLHELFHLIGFVIFGKAKWKQLDYGINAKLGVAYATTKKPLPNHAMKKALMLPFWTTGMIPAVMGLIFNNQLVLLLGAFLIAGAIGDFYMYKELRKFPNDALVKDDPQLPKLYVYPKE</sequence>
<dbReference type="Proteomes" id="UP001595978">
    <property type="component" value="Unassembled WGS sequence"/>
</dbReference>
<feature type="transmembrane region" description="Helical" evidence="1">
    <location>
        <begin position="111"/>
        <end position="130"/>
    </location>
</feature>
<accession>A0ABW0RGI0</accession>
<dbReference type="Pfam" id="PF11667">
    <property type="entry name" value="DUF3267"/>
    <property type="match status" value="1"/>
</dbReference>
<feature type="transmembrane region" description="Helical" evidence="1">
    <location>
        <begin position="136"/>
        <end position="153"/>
    </location>
</feature>
<keyword evidence="1" id="KW-0472">Membrane</keyword>
<keyword evidence="1" id="KW-0812">Transmembrane</keyword>
<comment type="caution">
    <text evidence="2">The sequence shown here is derived from an EMBL/GenBank/DDBJ whole genome shotgun (WGS) entry which is preliminary data.</text>
</comment>
<keyword evidence="1" id="KW-1133">Transmembrane helix</keyword>